<dbReference type="PROSITE" id="PS00409">
    <property type="entry name" value="PROKAR_NTER_METHYL"/>
    <property type="match status" value="1"/>
</dbReference>
<evidence type="ECO:0000256" key="9">
    <source>
        <dbReference type="SAM" id="Phobius"/>
    </source>
</evidence>
<dbReference type="OrthoDB" id="9847621at2"/>
<evidence type="ECO:0000256" key="5">
    <source>
        <dbReference type="ARBA" id="ARBA00022519"/>
    </source>
</evidence>
<dbReference type="GO" id="GO:0015628">
    <property type="term" value="P:protein secretion by the type II secretion system"/>
    <property type="evidence" value="ECO:0007669"/>
    <property type="project" value="InterPro"/>
</dbReference>
<keyword evidence="4" id="KW-0488">Methylation</keyword>
<evidence type="ECO:0000256" key="1">
    <source>
        <dbReference type="ARBA" id="ARBA00004377"/>
    </source>
</evidence>
<proteinExistence type="inferred from homology"/>
<reference evidence="10 11" key="1">
    <citation type="submission" date="2018-12" db="EMBL/GenBank/DDBJ databases">
        <authorList>
            <person name="Yang Y."/>
        </authorList>
    </citation>
    <scope>NUCLEOTIDE SEQUENCE [LARGE SCALE GENOMIC DNA]</scope>
    <source>
        <strain evidence="10 11">L-25-5w-1</strain>
    </source>
</reference>
<dbReference type="GO" id="GO:0005886">
    <property type="term" value="C:plasma membrane"/>
    <property type="evidence" value="ECO:0007669"/>
    <property type="project" value="UniProtKB-SubCell"/>
</dbReference>
<sequence length="134" mass="14377">MNGGTAPTPPHPGQRGFSLIEVLAAVAILAIVLGAALRVQRQGLTALDRAEATNRSMLIADSVLAQLTARDTTAGRWSGEQDGARWQATARPLNHSDFNGTTRGGFEPLDIRITVFGADGRRFELRTVQLGRRS</sequence>
<evidence type="ECO:0000256" key="8">
    <source>
        <dbReference type="ARBA" id="ARBA00023136"/>
    </source>
</evidence>
<dbReference type="EMBL" id="RXMA01000023">
    <property type="protein sequence ID" value="RTR16765.1"/>
    <property type="molecule type" value="Genomic_DNA"/>
</dbReference>
<dbReference type="PANTHER" id="PTHR38779">
    <property type="entry name" value="TYPE II SECRETION SYSTEM PROTEIN I-RELATED"/>
    <property type="match status" value="1"/>
</dbReference>
<evidence type="ECO:0000256" key="7">
    <source>
        <dbReference type="ARBA" id="ARBA00022989"/>
    </source>
</evidence>
<organism evidence="10 11">
    <name type="scientific">Azospirillum griseum</name>
    <dbReference type="NCBI Taxonomy" id="2496639"/>
    <lineage>
        <taxon>Bacteria</taxon>
        <taxon>Pseudomonadati</taxon>
        <taxon>Pseudomonadota</taxon>
        <taxon>Alphaproteobacteria</taxon>
        <taxon>Rhodospirillales</taxon>
        <taxon>Azospirillaceae</taxon>
        <taxon>Azospirillum</taxon>
    </lineage>
</organism>
<comment type="subcellular location">
    <subcellularLocation>
        <location evidence="1">Cell inner membrane</location>
        <topology evidence="1">Single-pass membrane protein</topology>
    </subcellularLocation>
</comment>
<comment type="similarity">
    <text evidence="2">Belongs to the GSP I family.</text>
</comment>
<evidence type="ECO:0000256" key="3">
    <source>
        <dbReference type="ARBA" id="ARBA00022475"/>
    </source>
</evidence>
<keyword evidence="6 9" id="KW-0812">Transmembrane</keyword>
<dbReference type="AlphaFoldDB" id="A0A3S0ICQ5"/>
<evidence type="ECO:0000256" key="2">
    <source>
        <dbReference type="ARBA" id="ARBA00008358"/>
    </source>
</evidence>
<keyword evidence="3" id="KW-1003">Cell membrane</keyword>
<dbReference type="RefSeq" id="WP_126618753.1">
    <property type="nucleotide sequence ID" value="NZ_JBHUCY010000008.1"/>
</dbReference>
<dbReference type="NCBIfam" id="TIGR02532">
    <property type="entry name" value="IV_pilin_GFxxxE"/>
    <property type="match status" value="1"/>
</dbReference>
<comment type="caution">
    <text evidence="10">The sequence shown here is derived from an EMBL/GenBank/DDBJ whole genome shotgun (WGS) entry which is preliminary data.</text>
</comment>
<dbReference type="PANTHER" id="PTHR38779:SF2">
    <property type="entry name" value="TYPE II SECRETION SYSTEM PROTEIN I-RELATED"/>
    <property type="match status" value="1"/>
</dbReference>
<evidence type="ECO:0000256" key="4">
    <source>
        <dbReference type="ARBA" id="ARBA00022481"/>
    </source>
</evidence>
<keyword evidence="7 9" id="KW-1133">Transmembrane helix</keyword>
<gene>
    <name evidence="10" type="ORF">EJ903_20035</name>
</gene>
<dbReference type="InterPro" id="IPR045584">
    <property type="entry name" value="Pilin-like"/>
</dbReference>
<accession>A0A3S0ICQ5</accession>
<protein>
    <submittedName>
        <fullName evidence="10">Prepilin-type N-terminal cleavage/methylation domain-containing protein</fullName>
    </submittedName>
</protein>
<dbReference type="SUPFAM" id="SSF54523">
    <property type="entry name" value="Pili subunits"/>
    <property type="match status" value="1"/>
</dbReference>
<dbReference type="InterPro" id="IPR010052">
    <property type="entry name" value="T2SS_protein-GspI"/>
</dbReference>
<evidence type="ECO:0000313" key="11">
    <source>
        <dbReference type="Proteomes" id="UP000277007"/>
    </source>
</evidence>
<keyword evidence="8 9" id="KW-0472">Membrane</keyword>
<dbReference type="Pfam" id="PF07963">
    <property type="entry name" value="N_methyl"/>
    <property type="match status" value="1"/>
</dbReference>
<dbReference type="InterPro" id="IPR012902">
    <property type="entry name" value="N_methyl_site"/>
</dbReference>
<evidence type="ECO:0000313" key="10">
    <source>
        <dbReference type="EMBL" id="RTR16765.1"/>
    </source>
</evidence>
<keyword evidence="5" id="KW-0997">Cell inner membrane</keyword>
<evidence type="ECO:0000256" key="6">
    <source>
        <dbReference type="ARBA" id="ARBA00022692"/>
    </source>
</evidence>
<dbReference type="Proteomes" id="UP000277007">
    <property type="component" value="Unassembled WGS sequence"/>
</dbReference>
<name>A0A3S0ICQ5_9PROT</name>
<dbReference type="GO" id="GO:0015627">
    <property type="term" value="C:type II protein secretion system complex"/>
    <property type="evidence" value="ECO:0007669"/>
    <property type="project" value="InterPro"/>
</dbReference>
<keyword evidence="11" id="KW-1185">Reference proteome</keyword>
<feature type="transmembrane region" description="Helical" evidence="9">
    <location>
        <begin position="17"/>
        <end position="39"/>
    </location>
</feature>